<gene>
    <name evidence="4" type="ORF">EJB05_02724</name>
</gene>
<comment type="subcellular location">
    <subcellularLocation>
        <location evidence="1">Membrane</location>
    </subcellularLocation>
</comment>
<evidence type="ECO:0000313" key="5">
    <source>
        <dbReference type="Proteomes" id="UP000324897"/>
    </source>
</evidence>
<comment type="caution">
    <text evidence="4">The sequence shown here is derived from an EMBL/GenBank/DDBJ whole genome shotgun (WGS) entry which is preliminary data.</text>
</comment>
<feature type="compositionally biased region" description="Basic residues" evidence="3">
    <location>
        <begin position="65"/>
        <end position="78"/>
    </location>
</feature>
<dbReference type="Gramene" id="TVU51309">
    <property type="protein sequence ID" value="TVU51309"/>
    <property type="gene ID" value="EJB05_02724"/>
</dbReference>
<reference evidence="4 5" key="1">
    <citation type="journal article" date="2019" name="Sci. Rep.">
        <title>A high-quality genome of Eragrostis curvula grass provides insights into Poaceae evolution and supports new strategies to enhance forage quality.</title>
        <authorList>
            <person name="Carballo J."/>
            <person name="Santos B.A.C.M."/>
            <person name="Zappacosta D."/>
            <person name="Garbus I."/>
            <person name="Selva J.P."/>
            <person name="Gallo C.A."/>
            <person name="Diaz A."/>
            <person name="Albertini E."/>
            <person name="Caccamo M."/>
            <person name="Echenique V."/>
        </authorList>
    </citation>
    <scope>NUCLEOTIDE SEQUENCE [LARGE SCALE GENOMIC DNA]</scope>
    <source>
        <strain evidence="5">cv. Victoria</strain>
        <tissue evidence="4">Leaf</tissue>
    </source>
</reference>
<evidence type="ECO:0000256" key="3">
    <source>
        <dbReference type="SAM" id="MobiDB-lite"/>
    </source>
</evidence>
<evidence type="ECO:0000256" key="2">
    <source>
        <dbReference type="ARBA" id="ARBA00023136"/>
    </source>
</evidence>
<feature type="region of interest" description="Disordered" evidence="3">
    <location>
        <begin position="49"/>
        <end position="78"/>
    </location>
</feature>
<organism evidence="4 5">
    <name type="scientific">Eragrostis curvula</name>
    <name type="common">weeping love grass</name>
    <dbReference type="NCBI Taxonomy" id="38414"/>
    <lineage>
        <taxon>Eukaryota</taxon>
        <taxon>Viridiplantae</taxon>
        <taxon>Streptophyta</taxon>
        <taxon>Embryophyta</taxon>
        <taxon>Tracheophyta</taxon>
        <taxon>Spermatophyta</taxon>
        <taxon>Magnoliopsida</taxon>
        <taxon>Liliopsida</taxon>
        <taxon>Poales</taxon>
        <taxon>Poaceae</taxon>
        <taxon>PACMAD clade</taxon>
        <taxon>Chloridoideae</taxon>
        <taxon>Eragrostideae</taxon>
        <taxon>Eragrostidinae</taxon>
        <taxon>Eragrostis</taxon>
    </lineage>
</organism>
<evidence type="ECO:0008006" key="6">
    <source>
        <dbReference type="Google" id="ProtNLM"/>
    </source>
</evidence>
<dbReference type="GO" id="GO:0090447">
    <property type="term" value="F:glycerol-3-phosphate 2-O-acyltransferase activity"/>
    <property type="evidence" value="ECO:0007669"/>
    <property type="project" value="TreeGrafter"/>
</dbReference>
<dbReference type="EMBL" id="RWGY01000002">
    <property type="protein sequence ID" value="TVU51309.1"/>
    <property type="molecule type" value="Genomic_DNA"/>
</dbReference>
<dbReference type="PANTHER" id="PTHR15486:SF58">
    <property type="entry name" value="OS05G0280500 PROTEIN"/>
    <property type="match status" value="1"/>
</dbReference>
<keyword evidence="2" id="KW-0472">Membrane</keyword>
<sequence>MAPANAAESFAVAGSGGRLFASNHRTLLDPIAVSCGLCQFSELASPIRTVRQGRGPPAHGGATPPRRRRRRVPLRHHMPRAVPAPVQPALRRARRRGDPRRDVFYGASTKPSAKWLEAVCFLMNMRPGYRVEFLMPVATTTVAVGGDDGRRIAVGNMVQRMIGEALGYELTKLTRKDKVRNDGQEGTERRKDKAWSLGI</sequence>
<dbReference type="GO" id="GO:0010143">
    <property type="term" value="P:cutin biosynthetic process"/>
    <property type="evidence" value="ECO:0007669"/>
    <property type="project" value="TreeGrafter"/>
</dbReference>
<feature type="region of interest" description="Disordered" evidence="3">
    <location>
        <begin position="179"/>
        <end position="199"/>
    </location>
</feature>
<proteinExistence type="predicted"/>
<feature type="compositionally biased region" description="Low complexity" evidence="3">
    <location>
        <begin position="53"/>
        <end position="64"/>
    </location>
</feature>
<evidence type="ECO:0000313" key="4">
    <source>
        <dbReference type="EMBL" id="TVU51309.1"/>
    </source>
</evidence>
<keyword evidence="5" id="KW-1185">Reference proteome</keyword>
<dbReference type="PANTHER" id="PTHR15486">
    <property type="entry name" value="ANCIENT UBIQUITOUS PROTEIN"/>
    <property type="match status" value="1"/>
</dbReference>
<dbReference type="GO" id="GO:0016020">
    <property type="term" value="C:membrane"/>
    <property type="evidence" value="ECO:0007669"/>
    <property type="project" value="UniProtKB-SubCell"/>
</dbReference>
<dbReference type="GO" id="GO:0016791">
    <property type="term" value="F:phosphatase activity"/>
    <property type="evidence" value="ECO:0007669"/>
    <property type="project" value="TreeGrafter"/>
</dbReference>
<accession>A0A5J9WST5</accession>
<evidence type="ECO:0000256" key="1">
    <source>
        <dbReference type="ARBA" id="ARBA00004370"/>
    </source>
</evidence>
<dbReference type="AlphaFoldDB" id="A0A5J9WST5"/>
<name>A0A5J9WST5_9POAL</name>
<protein>
    <recommendedName>
        <fullName evidence="6">Phospholipid/glycerol acyltransferase domain-containing protein</fullName>
    </recommendedName>
</protein>
<feature type="non-terminal residue" evidence="4">
    <location>
        <position position="1"/>
    </location>
</feature>
<dbReference type="Proteomes" id="UP000324897">
    <property type="component" value="Chromosome 6"/>
</dbReference>